<comment type="caution">
    <text evidence="3">The sequence shown here is derived from an EMBL/GenBank/DDBJ whole genome shotgun (WGS) entry which is preliminary data.</text>
</comment>
<feature type="domain" description="PLD phosphodiesterase" evidence="2">
    <location>
        <begin position="141"/>
        <end position="168"/>
    </location>
</feature>
<sequence>MATRKTGKSAVSASNVINDPKQTLQTFRLTNLEQYTSEGAYSANASSDVHLFYVGRDDVHDILKYIISRVSISLYINMYGYDDSELNDILMTLAVDPSVTMLVTLDRSQAKGVAEAGILNADFVKDAADFNTHFIIGESPTHQISHTKGFVADGRVAVEGSTNWSTTGEGIFVVGADGKAAASGPKFKAQNNTACVITDPDTITRFQTELIREHMAAQSQPNSSPAEFFANFKEKSPAKTSAKTSTKKTTS</sequence>
<evidence type="ECO:0000313" key="4">
    <source>
        <dbReference type="Proteomes" id="UP000198900"/>
    </source>
</evidence>
<dbReference type="InterPro" id="IPR001736">
    <property type="entry name" value="PLipase_D/transphosphatidylase"/>
</dbReference>
<dbReference type="GO" id="GO:0006793">
    <property type="term" value="P:phosphorus metabolic process"/>
    <property type="evidence" value="ECO:0007669"/>
    <property type="project" value="UniProtKB-ARBA"/>
</dbReference>
<name>A0A7Z7FK99_9BURK</name>
<feature type="region of interest" description="Disordered" evidence="1">
    <location>
        <begin position="214"/>
        <end position="251"/>
    </location>
</feature>
<dbReference type="CDD" id="cd00138">
    <property type="entry name" value="PLDc_SF"/>
    <property type="match status" value="1"/>
</dbReference>
<proteinExistence type="predicted"/>
<dbReference type="PROSITE" id="PS50035">
    <property type="entry name" value="PLD"/>
    <property type="match status" value="1"/>
</dbReference>
<organism evidence="3 4">
    <name type="scientific">Paraburkholderia steynii</name>
    <dbReference type="NCBI Taxonomy" id="1245441"/>
    <lineage>
        <taxon>Bacteria</taxon>
        <taxon>Pseudomonadati</taxon>
        <taxon>Pseudomonadota</taxon>
        <taxon>Betaproteobacteria</taxon>
        <taxon>Burkholderiales</taxon>
        <taxon>Burkholderiaceae</taxon>
        <taxon>Paraburkholderia</taxon>
    </lineage>
</organism>
<dbReference type="GO" id="GO:0003824">
    <property type="term" value="F:catalytic activity"/>
    <property type="evidence" value="ECO:0007669"/>
    <property type="project" value="InterPro"/>
</dbReference>
<accession>A0A7Z7FK99</accession>
<reference evidence="3" key="1">
    <citation type="submission" date="2016-10" db="EMBL/GenBank/DDBJ databases">
        <authorList>
            <person name="Varghese N."/>
            <person name="Submissions S."/>
        </authorList>
    </citation>
    <scope>NUCLEOTIDE SEQUENCE [LARGE SCALE GENOMIC DNA]</scope>
    <source>
        <strain evidence="3">YR281</strain>
    </source>
</reference>
<evidence type="ECO:0000313" key="3">
    <source>
        <dbReference type="EMBL" id="SDI38773.1"/>
    </source>
</evidence>
<dbReference type="SUPFAM" id="SSF56024">
    <property type="entry name" value="Phospholipase D/nuclease"/>
    <property type="match status" value="1"/>
</dbReference>
<gene>
    <name evidence="3" type="ORF">SAMN04487926_11624</name>
</gene>
<dbReference type="Proteomes" id="UP000198900">
    <property type="component" value="Unassembled WGS sequence"/>
</dbReference>
<dbReference type="AlphaFoldDB" id="A0A7Z7FK99"/>
<evidence type="ECO:0000259" key="2">
    <source>
        <dbReference type="PROSITE" id="PS50035"/>
    </source>
</evidence>
<protein>
    <recommendedName>
        <fullName evidence="2">PLD phosphodiesterase domain-containing protein</fullName>
    </recommendedName>
</protein>
<dbReference type="RefSeq" id="WP_244186608.1">
    <property type="nucleotide sequence ID" value="NZ_FNDI01000016.1"/>
</dbReference>
<dbReference type="EMBL" id="FNDI01000016">
    <property type="protein sequence ID" value="SDI38773.1"/>
    <property type="molecule type" value="Genomic_DNA"/>
</dbReference>
<evidence type="ECO:0000256" key="1">
    <source>
        <dbReference type="SAM" id="MobiDB-lite"/>
    </source>
</evidence>
<keyword evidence="4" id="KW-1185">Reference proteome</keyword>
<dbReference type="Gene3D" id="3.30.870.10">
    <property type="entry name" value="Endonuclease Chain A"/>
    <property type="match status" value="1"/>
</dbReference>
<feature type="compositionally biased region" description="Low complexity" evidence="1">
    <location>
        <begin position="238"/>
        <end position="251"/>
    </location>
</feature>